<reference evidence="13 14" key="1">
    <citation type="journal article" date="2013" name="PLoS ONE">
        <title>Genomic analysis of Melioribacter roseus, facultatively anaerobic organotrophic bacterium representing a novel deep lineage within Bacteriodetes/Chlorobi group.</title>
        <authorList>
            <person name="Kadnikov V.V."/>
            <person name="Mardanov A.V."/>
            <person name="Podosokorskaya O.A."/>
            <person name="Gavrilov S.N."/>
            <person name="Kublanov I.V."/>
            <person name="Beletsky A.V."/>
            <person name="Bonch-Osmolovskaya E.A."/>
            <person name="Ravin N.V."/>
        </authorList>
    </citation>
    <scope>NUCLEOTIDE SEQUENCE [LARGE SCALE GENOMIC DNA]</scope>
    <source>
        <strain evidence="14">JCM 17771 / P3M-2</strain>
    </source>
</reference>
<dbReference type="Gene3D" id="2.40.170.20">
    <property type="entry name" value="TonB-dependent receptor, beta-barrel domain"/>
    <property type="match status" value="1"/>
</dbReference>
<keyword evidence="6 10" id="KW-0798">TonB box</keyword>
<dbReference type="eggNOG" id="COG4771">
    <property type="taxonomic scope" value="Bacteria"/>
</dbReference>
<name>I6YSZ0_MELRP</name>
<dbReference type="PATRIC" id="fig|1191523.3.peg.443"/>
<evidence type="ECO:0000256" key="5">
    <source>
        <dbReference type="ARBA" id="ARBA00022729"/>
    </source>
</evidence>
<dbReference type="PANTHER" id="PTHR30069">
    <property type="entry name" value="TONB-DEPENDENT OUTER MEMBRANE RECEPTOR"/>
    <property type="match status" value="1"/>
</dbReference>
<dbReference type="SUPFAM" id="SSF49464">
    <property type="entry name" value="Carboxypeptidase regulatory domain-like"/>
    <property type="match status" value="1"/>
</dbReference>
<evidence type="ECO:0000313" key="13">
    <source>
        <dbReference type="EMBL" id="AFN73667.1"/>
    </source>
</evidence>
<dbReference type="InterPro" id="IPR037066">
    <property type="entry name" value="Plug_dom_sf"/>
</dbReference>
<dbReference type="Proteomes" id="UP000009011">
    <property type="component" value="Chromosome"/>
</dbReference>
<gene>
    <name evidence="13" type="ordered locus">MROS_0424</name>
</gene>
<protein>
    <submittedName>
        <fullName evidence="13">TonB-dependent receptor plug</fullName>
    </submittedName>
</protein>
<dbReference type="GO" id="GO:0015344">
    <property type="term" value="F:siderophore uptake transmembrane transporter activity"/>
    <property type="evidence" value="ECO:0007669"/>
    <property type="project" value="TreeGrafter"/>
</dbReference>
<dbReference type="InterPro" id="IPR008969">
    <property type="entry name" value="CarboxyPept-like_regulatory"/>
</dbReference>
<evidence type="ECO:0000256" key="2">
    <source>
        <dbReference type="ARBA" id="ARBA00022448"/>
    </source>
</evidence>
<keyword evidence="9" id="KW-0998">Cell outer membrane</keyword>
<keyword evidence="2" id="KW-0813">Transport</keyword>
<dbReference type="Gene3D" id="2.170.130.10">
    <property type="entry name" value="TonB-dependent receptor, plug domain"/>
    <property type="match status" value="1"/>
</dbReference>
<accession>I6YSZ0</accession>
<keyword evidence="14" id="KW-1185">Reference proteome</keyword>
<dbReference type="EMBL" id="CP003557">
    <property type="protein sequence ID" value="AFN73667.1"/>
    <property type="molecule type" value="Genomic_DNA"/>
</dbReference>
<evidence type="ECO:0000256" key="1">
    <source>
        <dbReference type="ARBA" id="ARBA00004571"/>
    </source>
</evidence>
<dbReference type="PANTHER" id="PTHR30069:SF29">
    <property type="entry name" value="HEMOGLOBIN AND HEMOGLOBIN-HAPTOGLOBIN-BINDING PROTEIN 1-RELATED"/>
    <property type="match status" value="1"/>
</dbReference>
<dbReference type="Pfam" id="PF13715">
    <property type="entry name" value="CarbopepD_reg_2"/>
    <property type="match status" value="1"/>
</dbReference>
<dbReference type="InterPro" id="IPR000531">
    <property type="entry name" value="Beta-barrel_TonB"/>
</dbReference>
<comment type="similarity">
    <text evidence="10">Belongs to the TonB-dependent receptor family.</text>
</comment>
<comment type="subcellular location">
    <subcellularLocation>
        <location evidence="1">Cell outer membrane</location>
        <topology evidence="1">Multi-pass membrane protein</topology>
    </subcellularLocation>
</comment>
<keyword evidence="8 13" id="KW-0675">Receptor</keyword>
<feature type="domain" description="TonB-dependent receptor-like beta-barrel" evidence="11">
    <location>
        <begin position="312"/>
        <end position="737"/>
    </location>
</feature>
<keyword evidence="4" id="KW-0812">Transmembrane</keyword>
<dbReference type="AlphaFoldDB" id="I6YSZ0"/>
<evidence type="ECO:0000313" key="14">
    <source>
        <dbReference type="Proteomes" id="UP000009011"/>
    </source>
</evidence>
<evidence type="ECO:0000256" key="9">
    <source>
        <dbReference type="ARBA" id="ARBA00023237"/>
    </source>
</evidence>
<evidence type="ECO:0000256" key="8">
    <source>
        <dbReference type="ARBA" id="ARBA00023170"/>
    </source>
</evidence>
<evidence type="ECO:0000256" key="6">
    <source>
        <dbReference type="ARBA" id="ARBA00023077"/>
    </source>
</evidence>
<dbReference type="InterPro" id="IPR036942">
    <property type="entry name" value="Beta-barrel_TonB_sf"/>
</dbReference>
<proteinExistence type="inferred from homology"/>
<dbReference type="Pfam" id="PF00593">
    <property type="entry name" value="TonB_dep_Rec_b-barrel"/>
    <property type="match status" value="1"/>
</dbReference>
<evidence type="ECO:0000256" key="4">
    <source>
        <dbReference type="ARBA" id="ARBA00022692"/>
    </source>
</evidence>
<dbReference type="KEGG" id="mro:MROS_0424"/>
<dbReference type="GO" id="GO:0044718">
    <property type="term" value="P:siderophore transmembrane transport"/>
    <property type="evidence" value="ECO:0007669"/>
    <property type="project" value="TreeGrafter"/>
</dbReference>
<dbReference type="InterPro" id="IPR012910">
    <property type="entry name" value="Plug_dom"/>
</dbReference>
<feature type="domain" description="TonB-dependent receptor plug" evidence="12">
    <location>
        <begin position="149"/>
        <end position="224"/>
    </location>
</feature>
<dbReference type="GO" id="GO:0009279">
    <property type="term" value="C:cell outer membrane"/>
    <property type="evidence" value="ECO:0007669"/>
    <property type="project" value="UniProtKB-SubCell"/>
</dbReference>
<evidence type="ECO:0000256" key="10">
    <source>
        <dbReference type="RuleBase" id="RU003357"/>
    </source>
</evidence>
<keyword evidence="3" id="KW-1134">Transmembrane beta strand</keyword>
<dbReference type="Gene3D" id="2.60.40.1120">
    <property type="entry name" value="Carboxypeptidase-like, regulatory domain"/>
    <property type="match status" value="1"/>
</dbReference>
<sequence>MFCMKKSILIYILFTTLIYSQGKGTLSGFIYDASNGEALIGANIYLKVINLGAASNGSGYFAIPNIPEGSHELIASYIGYKTFQTKITIKNGEEKRLDIKLEPGAVISREVVVSADSVGMPERLFNKPVSKIDLSPVQLGKVPQVVEADLLRTLQSMPGIVPVSDFSSAIYVRGGTPDQNLFLIDGTDVYNPEHAFGLFSTFNTDAIKKVEVYKGGFGAEYGGRLSAVINVINNDGNRNNFEGKATLSLLTLNTTLQTPIGKIGSLSGSVRRTYLDQTLAKVIDDIPDYYFLDGNIKAFFDINNKNKLSVSFYGGIDDLDFKLDKDRPQSFGFKYVWGNQTGSINWRTIFSPKLFGNFWITASRFFSDFNIDIVEFSEANRIEDFTIKGAVDYFYSKEFTFKFGFEQKNINGALKQEFTSARIDVSKHRTLYSLYFSAQWAPNPLWDIEAGLRYDYFVSDKNFSNLDPRLTVKYRLTEKSNLKFSTGIFHQYANRIPRLFFVSIWVSADDYINGSSSNHYILSYQRILSKNIEFEVEGYYKTYNNIYSFNPNYRAEVEPQGYTKDNLPVFASTKGLFNRGDGYSRGLEILLRKDAGALTGWLAYSCAQTEYLIDNVNKNNYFKPRHDRTHAINFVLNADLSNLLNELYGRKFANSDKQWSLGLNFTYFSGQPITLPASVYIANSVPDWDITKNSLQLYPSDINEFRLPYYARLDFSLNYKITYDGWSLSPYLQVFNLLNRKNVWFIQYENEIENNTAKLKVKNVTMFPILPSVGITIKF</sequence>
<dbReference type="Pfam" id="PF07715">
    <property type="entry name" value="Plug"/>
    <property type="match status" value="1"/>
</dbReference>
<keyword evidence="5" id="KW-0732">Signal</keyword>
<keyword evidence="7 10" id="KW-0472">Membrane</keyword>
<evidence type="ECO:0000259" key="12">
    <source>
        <dbReference type="Pfam" id="PF07715"/>
    </source>
</evidence>
<organism evidence="13 14">
    <name type="scientific">Melioribacter roseus (strain DSM 23840 / JCM 17771 / VKM B-2668 / P3M-2)</name>
    <dbReference type="NCBI Taxonomy" id="1191523"/>
    <lineage>
        <taxon>Bacteria</taxon>
        <taxon>Pseudomonadati</taxon>
        <taxon>Ignavibacteriota</taxon>
        <taxon>Ignavibacteria</taxon>
        <taxon>Ignavibacteriales</taxon>
        <taxon>Melioribacteraceae</taxon>
        <taxon>Melioribacter</taxon>
    </lineage>
</organism>
<dbReference type="STRING" id="1191523.MROS_0424"/>
<dbReference type="InterPro" id="IPR039426">
    <property type="entry name" value="TonB-dep_rcpt-like"/>
</dbReference>
<evidence type="ECO:0000259" key="11">
    <source>
        <dbReference type="Pfam" id="PF00593"/>
    </source>
</evidence>
<dbReference type="SUPFAM" id="SSF56935">
    <property type="entry name" value="Porins"/>
    <property type="match status" value="1"/>
</dbReference>
<evidence type="ECO:0000256" key="3">
    <source>
        <dbReference type="ARBA" id="ARBA00022452"/>
    </source>
</evidence>
<dbReference type="HOGENOM" id="CLU_016599_0_0_10"/>
<evidence type="ECO:0000256" key="7">
    <source>
        <dbReference type="ARBA" id="ARBA00023136"/>
    </source>
</evidence>